<name>A0A0F9IAK0_9ZZZZ</name>
<dbReference type="EMBL" id="LAZR01019906">
    <property type="protein sequence ID" value="KKL90820.1"/>
    <property type="molecule type" value="Genomic_DNA"/>
</dbReference>
<protein>
    <submittedName>
        <fullName evidence="1">Uncharacterized protein</fullName>
    </submittedName>
</protein>
<accession>A0A0F9IAK0</accession>
<comment type="caution">
    <text evidence="1">The sequence shown here is derived from an EMBL/GenBank/DDBJ whole genome shotgun (WGS) entry which is preliminary data.</text>
</comment>
<organism evidence="1">
    <name type="scientific">marine sediment metagenome</name>
    <dbReference type="NCBI Taxonomy" id="412755"/>
    <lineage>
        <taxon>unclassified sequences</taxon>
        <taxon>metagenomes</taxon>
        <taxon>ecological metagenomes</taxon>
    </lineage>
</organism>
<proteinExistence type="predicted"/>
<reference evidence="1" key="1">
    <citation type="journal article" date="2015" name="Nature">
        <title>Complex archaea that bridge the gap between prokaryotes and eukaryotes.</title>
        <authorList>
            <person name="Spang A."/>
            <person name="Saw J.H."/>
            <person name="Jorgensen S.L."/>
            <person name="Zaremba-Niedzwiedzka K."/>
            <person name="Martijn J."/>
            <person name="Lind A.E."/>
            <person name="van Eijk R."/>
            <person name="Schleper C."/>
            <person name="Guy L."/>
            <person name="Ettema T.J."/>
        </authorList>
    </citation>
    <scope>NUCLEOTIDE SEQUENCE</scope>
</reference>
<evidence type="ECO:0000313" key="1">
    <source>
        <dbReference type="EMBL" id="KKL90820.1"/>
    </source>
</evidence>
<gene>
    <name evidence="1" type="ORF">LCGC14_1900850</name>
</gene>
<sequence length="175" mass="20095">MITFNTRHTIDEKYIDNALHKLVTAHARLGLPLVITDTWYLDGKPIPHQHVLNAIWLYERLHGGKHGGVSFTTSSSPTMQTLLDGLTQLCKKEEFNTPRYSLVKEDNHTASRSFHTAKPGPARQSRAFAKMHPTAAALRHYAHYFDVLTWRWVYNTVYRDALRATENEARKLDPT</sequence>
<dbReference type="AlphaFoldDB" id="A0A0F9IAK0"/>